<evidence type="ECO:0000256" key="2">
    <source>
        <dbReference type="ARBA" id="ARBA00022630"/>
    </source>
</evidence>
<comment type="caution">
    <text evidence="7">The sequence shown here is derived from an EMBL/GenBank/DDBJ whole genome shotgun (WGS) entry which is preliminary data.</text>
</comment>
<keyword evidence="2" id="KW-0285">Flavoprotein</keyword>
<name>A0ABP6SRB4_9ACTN</name>
<dbReference type="InterPro" id="IPR036661">
    <property type="entry name" value="Luciferase-like_sf"/>
</dbReference>
<dbReference type="RefSeq" id="WP_345726290.1">
    <property type="nucleotide sequence ID" value="NZ_BAAAYN010000003.1"/>
</dbReference>
<comment type="similarity">
    <text evidence="1">Belongs to the bacterial luciferase oxidoreductase family.</text>
</comment>
<reference evidence="8" key="1">
    <citation type="journal article" date="2019" name="Int. J. Syst. Evol. Microbiol.">
        <title>The Global Catalogue of Microorganisms (GCM) 10K type strain sequencing project: providing services to taxonomists for standard genome sequencing and annotation.</title>
        <authorList>
            <consortium name="The Broad Institute Genomics Platform"/>
            <consortium name="The Broad Institute Genome Sequencing Center for Infectious Disease"/>
            <person name="Wu L."/>
            <person name="Ma J."/>
        </authorList>
    </citation>
    <scope>NUCLEOTIDE SEQUENCE [LARGE SCALE GENOMIC DNA]</scope>
    <source>
        <strain evidence="8">JCM 9458</strain>
    </source>
</reference>
<evidence type="ECO:0000259" key="6">
    <source>
        <dbReference type="Pfam" id="PF00296"/>
    </source>
</evidence>
<organism evidence="7 8">
    <name type="scientific">Cryptosporangium minutisporangium</name>
    <dbReference type="NCBI Taxonomy" id="113569"/>
    <lineage>
        <taxon>Bacteria</taxon>
        <taxon>Bacillati</taxon>
        <taxon>Actinomycetota</taxon>
        <taxon>Actinomycetes</taxon>
        <taxon>Cryptosporangiales</taxon>
        <taxon>Cryptosporangiaceae</taxon>
        <taxon>Cryptosporangium</taxon>
    </lineage>
</organism>
<dbReference type="Pfam" id="PF00296">
    <property type="entry name" value="Bac_luciferase"/>
    <property type="match status" value="1"/>
</dbReference>
<dbReference type="EMBL" id="BAAAYN010000003">
    <property type="protein sequence ID" value="GAA3382583.1"/>
    <property type="molecule type" value="Genomic_DNA"/>
</dbReference>
<keyword evidence="3" id="KW-0560">Oxidoreductase</keyword>
<keyword evidence="8" id="KW-1185">Reference proteome</keyword>
<keyword evidence="4" id="KW-0503">Monooxygenase</keyword>
<gene>
    <name evidence="7" type="ORF">GCM10020369_05020</name>
</gene>
<protein>
    <submittedName>
        <fullName evidence="7">LLM class flavin-dependent oxidoreductase</fullName>
    </submittedName>
</protein>
<dbReference type="SUPFAM" id="SSF51679">
    <property type="entry name" value="Bacterial luciferase-like"/>
    <property type="match status" value="1"/>
</dbReference>
<accession>A0ABP6SRB4</accession>
<evidence type="ECO:0000256" key="4">
    <source>
        <dbReference type="ARBA" id="ARBA00023033"/>
    </source>
</evidence>
<dbReference type="PANTHER" id="PTHR30137">
    <property type="entry name" value="LUCIFERASE-LIKE MONOOXYGENASE"/>
    <property type="match status" value="1"/>
</dbReference>
<dbReference type="Gene3D" id="3.20.20.30">
    <property type="entry name" value="Luciferase-like domain"/>
    <property type="match status" value="1"/>
</dbReference>
<feature type="domain" description="Luciferase-like" evidence="6">
    <location>
        <begin position="20"/>
        <end position="324"/>
    </location>
</feature>
<evidence type="ECO:0000313" key="8">
    <source>
        <dbReference type="Proteomes" id="UP001501676"/>
    </source>
</evidence>
<dbReference type="Proteomes" id="UP001501676">
    <property type="component" value="Unassembled WGS sequence"/>
</dbReference>
<dbReference type="InterPro" id="IPR050766">
    <property type="entry name" value="Bact_Lucif_Oxidored"/>
</dbReference>
<feature type="compositionally biased region" description="Low complexity" evidence="5">
    <location>
        <begin position="396"/>
        <end position="405"/>
    </location>
</feature>
<dbReference type="InterPro" id="IPR011251">
    <property type="entry name" value="Luciferase-like_dom"/>
</dbReference>
<evidence type="ECO:0000256" key="3">
    <source>
        <dbReference type="ARBA" id="ARBA00023002"/>
    </source>
</evidence>
<evidence type="ECO:0000256" key="1">
    <source>
        <dbReference type="ARBA" id="ARBA00010426"/>
    </source>
</evidence>
<proteinExistence type="inferred from homology"/>
<sequence>MTLPRTIATEVAAGRRTPLRFGIFLAPFHRAGRNPTLLLEQDLELVEHLDRLGFDEAWIGEHHSGGWEIIGSPEVFIAAAAARTRQIRLGTGVVSLPYHHPLNVADRLVLLDHLTRGRVMLGVGPGQLASDAHMLGIDTNRQRAMMEEALDAIVALLDGREPVTRETDWFTLRDAVLQLRPYRPTGLPVAVAATFSPAGPRTAGRFGAGLLSIAASQPGGTDLLSTHWQTANEVAAEHGQVMRRDEWRLMGMMHLADTEAQAREDVRYGLVDVQNYQAKVLPIPLDPDSPLEARIEQGIATGSFVCGTPDMAIAQIERLWERSGGFGAYLLMAADFAGREATRRSYELFAREVMPHFTGASAGPLGSQDWQVGLSEQWRDQTAQAIGKAIQDHAASRPASSPEASQDQTPDGAAGRPASNAEASRPDRATR</sequence>
<evidence type="ECO:0000313" key="7">
    <source>
        <dbReference type="EMBL" id="GAA3382583.1"/>
    </source>
</evidence>
<dbReference type="PANTHER" id="PTHR30137:SF16">
    <property type="entry name" value="BLL0895 PROTEIN"/>
    <property type="match status" value="1"/>
</dbReference>
<feature type="region of interest" description="Disordered" evidence="5">
    <location>
        <begin position="385"/>
        <end position="431"/>
    </location>
</feature>
<evidence type="ECO:0000256" key="5">
    <source>
        <dbReference type="SAM" id="MobiDB-lite"/>
    </source>
</evidence>